<dbReference type="InterPro" id="IPR023042">
    <property type="entry name" value="Peptidase_M17_leu_NH2_pept"/>
</dbReference>
<feature type="binding site" evidence="8">
    <location>
        <position position="344"/>
    </location>
    <ligand>
        <name>Mn(2+)</name>
        <dbReference type="ChEBI" id="CHEBI:29035"/>
        <label>1</label>
    </ligand>
</feature>
<feature type="binding site" evidence="8">
    <location>
        <position position="267"/>
    </location>
    <ligand>
        <name>Mn(2+)</name>
        <dbReference type="ChEBI" id="CHEBI:29035"/>
        <label>1</label>
    </ligand>
</feature>
<evidence type="ECO:0000259" key="9">
    <source>
        <dbReference type="PROSITE" id="PS00631"/>
    </source>
</evidence>
<dbReference type="SUPFAM" id="SSF52949">
    <property type="entry name" value="Macro domain-like"/>
    <property type="match status" value="1"/>
</dbReference>
<evidence type="ECO:0000256" key="4">
    <source>
        <dbReference type="ARBA" id="ARBA00022438"/>
    </source>
</evidence>
<keyword evidence="8" id="KW-0963">Cytoplasm</keyword>
<feature type="binding site" evidence="8">
    <location>
        <position position="267"/>
    </location>
    <ligand>
        <name>Mn(2+)</name>
        <dbReference type="ChEBI" id="CHEBI:29035"/>
        <label>2</label>
    </ligand>
</feature>
<keyword evidence="11" id="KW-1185">Reference proteome</keyword>
<dbReference type="Proteomes" id="UP001056535">
    <property type="component" value="Chromosome"/>
</dbReference>
<accession>A0ABY4YME2</accession>
<keyword evidence="8" id="KW-0464">Manganese</keyword>
<comment type="function">
    <text evidence="7 8">Presumably involved in the processing and regular turnover of intracellular proteins. Catalyzes the removal of unsubstituted N-terminal amino acids from various peptides.</text>
</comment>
<organism evidence="10 11">
    <name type="scientific">Ornithinimicrobium cryptoxanthini</name>
    <dbReference type="NCBI Taxonomy" id="2934161"/>
    <lineage>
        <taxon>Bacteria</taxon>
        <taxon>Bacillati</taxon>
        <taxon>Actinomycetota</taxon>
        <taxon>Actinomycetes</taxon>
        <taxon>Micrococcales</taxon>
        <taxon>Ornithinimicrobiaceae</taxon>
        <taxon>Ornithinimicrobium</taxon>
    </lineage>
</organism>
<dbReference type="Gene3D" id="3.40.630.10">
    <property type="entry name" value="Zn peptidases"/>
    <property type="match status" value="1"/>
</dbReference>
<comment type="catalytic activity">
    <reaction evidence="1 8">
        <text>Release of an N-terminal amino acid, Xaa-|-Yaa-, in which Xaa is preferably Leu, but may be other amino acids including Pro although not Arg or Lys, and Yaa may be Pro. Amino acid amides and methyl esters are also readily hydrolyzed, but rates on arylamides are exceedingly low.</text>
        <dbReference type="EC" id="3.4.11.1"/>
    </reaction>
</comment>
<protein>
    <recommendedName>
        <fullName evidence="8">Probable cytosol aminopeptidase</fullName>
        <ecNumber evidence="8">3.4.11.1</ecNumber>
    </recommendedName>
    <alternativeName>
        <fullName evidence="8">Leucine aminopeptidase</fullName>
        <shortName evidence="8">LAP</shortName>
        <ecNumber evidence="8">3.4.11.10</ecNumber>
    </alternativeName>
    <alternativeName>
        <fullName evidence="8">Leucyl aminopeptidase</fullName>
    </alternativeName>
</protein>
<dbReference type="NCBIfam" id="NF002073">
    <property type="entry name" value="PRK00913.1-2"/>
    <property type="match status" value="1"/>
</dbReference>
<evidence type="ECO:0000313" key="11">
    <source>
        <dbReference type="Proteomes" id="UP001056535"/>
    </source>
</evidence>
<dbReference type="EC" id="3.4.11.1" evidence="8"/>
<dbReference type="InterPro" id="IPR000819">
    <property type="entry name" value="Peptidase_M17_C"/>
</dbReference>
<feature type="binding site" evidence="8">
    <location>
        <position position="346"/>
    </location>
    <ligand>
        <name>Mn(2+)</name>
        <dbReference type="ChEBI" id="CHEBI:29035"/>
        <label>1</label>
    </ligand>
</feature>
<name>A0ABY4YME2_9MICO</name>
<sequence>MTTLTLTDSKIASAKVDALVLASTAGEDGAVLAEGTDLPKGTLAHLTESLTATGATGKANEVAKFAAVPGVGAKVVVVVGTGKPSATVPDAGERYRRAAGAGVRALEGKDSAVFALGSAGAEHASAIAEGILLGSYAFQTFLGEGKSAKAKAPLAKAQLHLKGRHKEDIVGRATVVADAVRYARDLVNTPPNVLFPESFAHSVSKRAGGSKVSLEVWDADKLAAEGCGGILGVGQGSGRPPRMVVMTYRPARAKAHLAFVGKGITFDSGGLCIKPGGSMITMKCDMAGAAAVAASVLALAELKVPVAVTGYLCLAENMTGDLAQRPGDIVTMRGGRTVEIINTDAEGRLVMADGIALAAEQNPDAIVDIATLTGAAVIALGDRTMAVMGNDEELRERVTNAAVGAGEAAWAMPLPEEIRATMDSPVADLKHTGERAGGMMVAAKFLEEFVGKDESGAANKWSHIDIAGPAFNEKSAWGYTPTGGTGSGVRALIALAQSYA</sequence>
<keyword evidence="6 8" id="KW-0378">Hydrolase</keyword>
<dbReference type="SUPFAM" id="SSF53187">
    <property type="entry name" value="Zn-dependent exopeptidases"/>
    <property type="match status" value="1"/>
</dbReference>
<evidence type="ECO:0000256" key="1">
    <source>
        <dbReference type="ARBA" id="ARBA00000135"/>
    </source>
</evidence>
<dbReference type="Pfam" id="PF00883">
    <property type="entry name" value="Peptidase_M17"/>
    <property type="match status" value="1"/>
</dbReference>
<evidence type="ECO:0000256" key="7">
    <source>
        <dbReference type="ARBA" id="ARBA00049972"/>
    </source>
</evidence>
<dbReference type="PANTHER" id="PTHR11963">
    <property type="entry name" value="LEUCINE AMINOPEPTIDASE-RELATED"/>
    <property type="match status" value="1"/>
</dbReference>
<reference evidence="10" key="1">
    <citation type="submission" date="2022-06" db="EMBL/GenBank/DDBJ databases">
        <title>Ornithinimicrobium JY.X270.</title>
        <authorList>
            <person name="Huang Y."/>
        </authorList>
    </citation>
    <scope>NUCLEOTIDE SEQUENCE</scope>
    <source>
        <strain evidence="10">JY.X270</strain>
    </source>
</reference>
<comment type="similarity">
    <text evidence="3 8">Belongs to the peptidase M17 family.</text>
</comment>
<dbReference type="HAMAP" id="MF_00181">
    <property type="entry name" value="Cytosol_peptidase_M17"/>
    <property type="match status" value="1"/>
</dbReference>
<dbReference type="PANTHER" id="PTHR11963:SF23">
    <property type="entry name" value="CYTOSOL AMINOPEPTIDASE"/>
    <property type="match status" value="1"/>
</dbReference>
<feature type="active site" evidence="8">
    <location>
        <position position="348"/>
    </location>
</feature>
<evidence type="ECO:0000256" key="8">
    <source>
        <dbReference type="HAMAP-Rule" id="MF_00181"/>
    </source>
</evidence>
<keyword evidence="4 8" id="KW-0031">Aminopeptidase</keyword>
<dbReference type="GO" id="GO:0004177">
    <property type="term" value="F:aminopeptidase activity"/>
    <property type="evidence" value="ECO:0007669"/>
    <property type="project" value="UniProtKB-KW"/>
</dbReference>
<dbReference type="InterPro" id="IPR043472">
    <property type="entry name" value="Macro_dom-like"/>
</dbReference>
<gene>
    <name evidence="8" type="primary">pepA</name>
    <name evidence="10" type="ORF">NF557_06340</name>
</gene>
<dbReference type="Gene3D" id="3.40.220.10">
    <property type="entry name" value="Leucine Aminopeptidase, subunit E, domain 1"/>
    <property type="match status" value="1"/>
</dbReference>
<evidence type="ECO:0000256" key="2">
    <source>
        <dbReference type="ARBA" id="ARBA00000967"/>
    </source>
</evidence>
<feature type="binding site" evidence="8">
    <location>
        <position position="262"/>
    </location>
    <ligand>
        <name>Mn(2+)</name>
        <dbReference type="ChEBI" id="CHEBI:29035"/>
        <label>2</label>
    </ligand>
</feature>
<dbReference type="RefSeq" id="WP_252622735.1">
    <property type="nucleotide sequence ID" value="NZ_CP099490.1"/>
</dbReference>
<evidence type="ECO:0000256" key="3">
    <source>
        <dbReference type="ARBA" id="ARBA00009528"/>
    </source>
</evidence>
<dbReference type="PRINTS" id="PR00481">
    <property type="entry name" value="LAMNOPPTDASE"/>
</dbReference>
<comment type="catalytic activity">
    <reaction evidence="2 8">
        <text>Release of an N-terminal amino acid, preferentially leucine, but not glutamic or aspartic acids.</text>
        <dbReference type="EC" id="3.4.11.10"/>
    </reaction>
</comment>
<dbReference type="Pfam" id="PF02789">
    <property type="entry name" value="Peptidase_M17_N"/>
    <property type="match status" value="1"/>
</dbReference>
<comment type="subcellular location">
    <subcellularLocation>
        <location evidence="8">Cytoplasm</location>
    </subcellularLocation>
</comment>
<dbReference type="CDD" id="cd00433">
    <property type="entry name" value="Peptidase_M17"/>
    <property type="match status" value="1"/>
</dbReference>
<dbReference type="InterPro" id="IPR011356">
    <property type="entry name" value="Leucine_aapep/pepB"/>
</dbReference>
<feature type="binding site" evidence="8">
    <location>
        <position position="285"/>
    </location>
    <ligand>
        <name>Mn(2+)</name>
        <dbReference type="ChEBI" id="CHEBI:29035"/>
        <label>2</label>
    </ligand>
</feature>
<dbReference type="InterPro" id="IPR008283">
    <property type="entry name" value="Peptidase_M17_N"/>
</dbReference>
<proteinExistence type="inferred from homology"/>
<keyword evidence="5 8" id="KW-0645">Protease</keyword>
<comment type="cofactor">
    <cofactor evidence="8">
        <name>Mn(2+)</name>
        <dbReference type="ChEBI" id="CHEBI:29035"/>
    </cofactor>
    <text evidence="8">Binds 2 manganese ions per subunit.</text>
</comment>
<feature type="domain" description="Cytosol aminopeptidase" evidence="9">
    <location>
        <begin position="342"/>
        <end position="349"/>
    </location>
</feature>
<feature type="binding site" evidence="8">
    <location>
        <position position="346"/>
    </location>
    <ligand>
        <name>Mn(2+)</name>
        <dbReference type="ChEBI" id="CHEBI:29035"/>
        <label>2</label>
    </ligand>
</feature>
<evidence type="ECO:0000256" key="6">
    <source>
        <dbReference type="ARBA" id="ARBA00022801"/>
    </source>
</evidence>
<keyword evidence="8" id="KW-0479">Metal-binding</keyword>
<dbReference type="PROSITE" id="PS00631">
    <property type="entry name" value="CYTOSOL_AP"/>
    <property type="match status" value="1"/>
</dbReference>
<dbReference type="EC" id="3.4.11.10" evidence="8"/>
<evidence type="ECO:0000256" key="5">
    <source>
        <dbReference type="ARBA" id="ARBA00022670"/>
    </source>
</evidence>
<evidence type="ECO:0000313" key="10">
    <source>
        <dbReference type="EMBL" id="USQ77523.1"/>
    </source>
</evidence>
<dbReference type="EMBL" id="CP099490">
    <property type="protein sequence ID" value="USQ77523.1"/>
    <property type="molecule type" value="Genomic_DNA"/>
</dbReference>
<feature type="active site" evidence="8">
    <location>
        <position position="274"/>
    </location>
</feature>